<comment type="similarity">
    <text evidence="1 5">Belongs to the glycosyl hydrolase 35 family.</text>
</comment>
<evidence type="ECO:0000256" key="3">
    <source>
        <dbReference type="ARBA" id="ARBA00023295"/>
    </source>
</evidence>
<keyword evidence="3 4" id="KW-0326">Glycosidase</keyword>
<reference evidence="7" key="1">
    <citation type="submission" date="2018-12" db="EMBL/GenBank/DDBJ databases">
        <title>Novel natural products biosynthetic potential of the class Ktedonobacteria.</title>
        <authorList>
            <person name="Zheng Y."/>
            <person name="Saitou A."/>
            <person name="Wang C.M."/>
            <person name="Toyoda A."/>
            <person name="Minakuchi Y."/>
            <person name="Sekiguchi Y."/>
            <person name="Ueda K."/>
            <person name="Takano H."/>
            <person name="Sakai Y."/>
            <person name="Yokota A."/>
            <person name="Yabe S."/>
        </authorList>
    </citation>
    <scope>NUCLEOTIDE SEQUENCE</scope>
    <source>
        <strain evidence="7">A3-2</strain>
    </source>
</reference>
<dbReference type="Pfam" id="PF01301">
    <property type="entry name" value="Glyco_hydro_35"/>
    <property type="match status" value="2"/>
</dbReference>
<dbReference type="SMART" id="SM01029">
    <property type="entry name" value="BetaGal_dom2"/>
    <property type="match status" value="1"/>
</dbReference>
<dbReference type="Gene3D" id="2.102.20.10">
    <property type="entry name" value="Beta-galactosidase, domain 2"/>
    <property type="match status" value="1"/>
</dbReference>
<dbReference type="InterPro" id="IPR001944">
    <property type="entry name" value="Glycoside_Hdrlase_35"/>
</dbReference>
<dbReference type="EC" id="3.2.1.23" evidence="4"/>
<organism evidence="7">
    <name type="scientific">Thermogemmatispora argillosa</name>
    <dbReference type="NCBI Taxonomy" id="2045280"/>
    <lineage>
        <taxon>Bacteria</taxon>
        <taxon>Bacillati</taxon>
        <taxon>Chloroflexota</taxon>
        <taxon>Ktedonobacteria</taxon>
        <taxon>Thermogemmatisporales</taxon>
        <taxon>Thermogemmatisporaceae</taxon>
        <taxon>Thermogemmatispora</taxon>
    </lineage>
</organism>
<dbReference type="GO" id="GO:0004565">
    <property type="term" value="F:beta-galactosidase activity"/>
    <property type="evidence" value="ECO:0007669"/>
    <property type="project" value="UniProtKB-EC"/>
</dbReference>
<dbReference type="InterPro" id="IPR031330">
    <property type="entry name" value="Gly_Hdrlase_35_cat"/>
</dbReference>
<dbReference type="PRINTS" id="PR00742">
    <property type="entry name" value="GLHYDRLASE35"/>
</dbReference>
<name>A0A455SWN6_9CHLR</name>
<dbReference type="InterPro" id="IPR017853">
    <property type="entry name" value="GH"/>
</dbReference>
<dbReference type="SUPFAM" id="SSF51011">
    <property type="entry name" value="Glycosyl hydrolase domain"/>
    <property type="match status" value="1"/>
</dbReference>
<evidence type="ECO:0000256" key="1">
    <source>
        <dbReference type="ARBA" id="ARBA00009809"/>
    </source>
</evidence>
<comment type="catalytic activity">
    <reaction evidence="4">
        <text>Hydrolysis of terminal non-reducing beta-D-galactose residues in beta-D-galactosides.</text>
        <dbReference type="EC" id="3.2.1.23"/>
    </reaction>
</comment>
<dbReference type="SUPFAM" id="SSF51445">
    <property type="entry name" value="(Trans)glycosidases"/>
    <property type="match status" value="1"/>
</dbReference>
<evidence type="ECO:0000256" key="5">
    <source>
        <dbReference type="RuleBase" id="RU003679"/>
    </source>
</evidence>
<dbReference type="PROSITE" id="PS01182">
    <property type="entry name" value="GLYCOSYL_HYDROL_F35"/>
    <property type="match status" value="1"/>
</dbReference>
<evidence type="ECO:0000259" key="6">
    <source>
        <dbReference type="SMART" id="SM01029"/>
    </source>
</evidence>
<evidence type="ECO:0000256" key="2">
    <source>
        <dbReference type="ARBA" id="ARBA00022801"/>
    </source>
</evidence>
<dbReference type="GO" id="GO:0005975">
    <property type="term" value="P:carbohydrate metabolic process"/>
    <property type="evidence" value="ECO:0007669"/>
    <property type="project" value="InterPro"/>
</dbReference>
<evidence type="ECO:0000256" key="4">
    <source>
        <dbReference type="RuleBase" id="RU000675"/>
    </source>
</evidence>
<feature type="domain" description="Beta-galactosidase" evidence="6">
    <location>
        <begin position="416"/>
        <end position="598"/>
    </location>
</feature>
<accession>A0A455SWN6</accession>
<dbReference type="AlphaFoldDB" id="A0A455SWN6"/>
<dbReference type="InterPro" id="IPR037110">
    <property type="entry name" value="Betagal_dom2_sf"/>
</dbReference>
<proteinExistence type="inferred from homology"/>
<dbReference type="Gene3D" id="3.20.20.80">
    <property type="entry name" value="Glycosidases"/>
    <property type="match status" value="1"/>
</dbReference>
<protein>
    <recommendedName>
        <fullName evidence="4">Beta-galactosidase</fullName>
        <ecNumber evidence="4">3.2.1.23</ecNumber>
    </recommendedName>
</protein>
<dbReference type="Pfam" id="PF10435">
    <property type="entry name" value="BetaGal_dom2"/>
    <property type="match status" value="1"/>
</dbReference>
<dbReference type="EMBL" id="AP019377">
    <property type="protein sequence ID" value="BBH91958.1"/>
    <property type="molecule type" value="Genomic_DNA"/>
</dbReference>
<dbReference type="InterPro" id="IPR019801">
    <property type="entry name" value="Glyco_hydro_35_CS"/>
</dbReference>
<keyword evidence="2 4" id="KW-0378">Hydrolase</keyword>
<sequence length="803" mass="90251">MSATSLPSYLSTDDHSYYQLDLRASATAEEAQWQPRLLARSPRGETLALGQFYLLRNGKPWLPVMGEFHPSRYPRRYWREALQKMRAGGLSVVSIYVFWIHVEEEEGHFDWSDNRDLRAFVLLCADMGLEVLLRVGPFVHGECRNGGLPDWLYGRAIAVRSNDERYLFYVRRYFAEVARQVRGLFFQDGGPILAVQLENEYMHAGAPWELTFRPGSEWVPRGSDGPAHLERLRALAREVGLEAPLYTCTAWGGAAVPAEGFLPMHAAYPFTPWVPDPAFEPVPSREFLFRSPQQPASDWWRAGAFRYPIERYPYAYCELGAGIQMTYLHRPLVPPECTQALAVVALGSGCNWLGYYMYHGGSNPAGRHGFLNEFTVPRLSYDFQAPLGEYGQLHASYHHLRLIHLFLEQFGSQLAPLPVVLPPGASTLEPQETGVLRYAARAQQGQGFLFVNAYQDHVERRDVEGIVLEVLLPRGRLRLPREGSLRLRQGVSAILPVGLELSGGLHLRYATAQPLTVLQQADGRTTAVFFAPEGLEPEFALTRESCRALTVQGGRRAEEEETLYAWPQPGLGTRLEATGASGETVELLVLSQEEALHCWKVKLAGHEYLLLTEGEGAAWVDADPAEARLTVCWQGEAQLDLLSYPRLPVSLVASGLLEDRGAAGLFWRYRLRRSPWKARWSLEQPEPQVVRLRLAAEALEGVRDLFLRVDCVADVGQAFVDGHLVADYFGSDLPWVIGLKRFAQPGRELELILRFTPLRADAPVLRYFARERLPLPASDGTLPVTVRGVQLMPEYGIELPWRA</sequence>
<gene>
    <name evidence="7" type="ORF">KTA_01570</name>
</gene>
<evidence type="ECO:0000313" key="7">
    <source>
        <dbReference type="EMBL" id="BBH91958.1"/>
    </source>
</evidence>
<dbReference type="InterPro" id="IPR018954">
    <property type="entry name" value="Betagal_dom2"/>
</dbReference>
<dbReference type="PANTHER" id="PTHR23421">
    <property type="entry name" value="BETA-GALACTOSIDASE RELATED"/>
    <property type="match status" value="1"/>
</dbReference>